<comment type="similarity">
    <text evidence="1 3">Belongs to the Nudix hydrolase family.</text>
</comment>
<dbReference type="PRINTS" id="PR00502">
    <property type="entry name" value="NUDIXFAMILY"/>
</dbReference>
<evidence type="ECO:0000256" key="2">
    <source>
        <dbReference type="ARBA" id="ARBA00022801"/>
    </source>
</evidence>
<reference evidence="5 6" key="1">
    <citation type="submission" date="2024-06" db="EMBL/GenBank/DDBJ databases">
        <title>The Natural Products Discovery Center: Release of the First 8490 Sequenced Strains for Exploring Actinobacteria Biosynthetic Diversity.</title>
        <authorList>
            <person name="Kalkreuter E."/>
            <person name="Kautsar S.A."/>
            <person name="Yang D."/>
            <person name="Bader C.D."/>
            <person name="Teijaro C.N."/>
            <person name="Fluegel L."/>
            <person name="Davis C.M."/>
            <person name="Simpson J.R."/>
            <person name="Lauterbach L."/>
            <person name="Steele A.D."/>
            <person name="Gui C."/>
            <person name="Meng S."/>
            <person name="Li G."/>
            <person name="Viehrig K."/>
            <person name="Ye F."/>
            <person name="Su P."/>
            <person name="Kiefer A.F."/>
            <person name="Nichols A."/>
            <person name="Cepeda A.J."/>
            <person name="Yan W."/>
            <person name="Fan B."/>
            <person name="Jiang Y."/>
            <person name="Adhikari A."/>
            <person name="Zheng C.-J."/>
            <person name="Schuster L."/>
            <person name="Cowan T.M."/>
            <person name="Smanski M.J."/>
            <person name="Chevrette M.G."/>
            <person name="De Carvalho L.P.S."/>
            <person name="Shen B."/>
        </authorList>
    </citation>
    <scope>NUCLEOTIDE SEQUENCE [LARGE SCALE GENOMIC DNA]</scope>
    <source>
        <strain evidence="5 6">NPDC038104</strain>
    </source>
</reference>
<comment type="caution">
    <text evidence="5">The sequence shown here is derived from an EMBL/GenBank/DDBJ whole genome shotgun (WGS) entry which is preliminary data.</text>
</comment>
<dbReference type="SUPFAM" id="SSF55811">
    <property type="entry name" value="Nudix"/>
    <property type="match status" value="1"/>
</dbReference>
<organism evidence="5 6">
    <name type="scientific">Streptomyces fragilis</name>
    <dbReference type="NCBI Taxonomy" id="67301"/>
    <lineage>
        <taxon>Bacteria</taxon>
        <taxon>Bacillati</taxon>
        <taxon>Actinomycetota</taxon>
        <taxon>Actinomycetes</taxon>
        <taxon>Kitasatosporales</taxon>
        <taxon>Streptomycetaceae</taxon>
        <taxon>Streptomyces</taxon>
    </lineage>
</organism>
<accession>A0ABV2YNZ1</accession>
<dbReference type="RefSeq" id="WP_108951886.1">
    <property type="nucleotide sequence ID" value="NZ_BEVZ01000001.1"/>
</dbReference>
<dbReference type="PANTHER" id="PTHR21340">
    <property type="entry name" value="DIADENOSINE 5,5-P1,P4-TETRAPHOSPHATE PYROPHOSPHOHYDROLASE MUTT"/>
    <property type="match status" value="1"/>
</dbReference>
<protein>
    <submittedName>
        <fullName evidence="5">NUDIX hydrolase</fullName>
        <ecNumber evidence="5">3.6.-.-</ecNumber>
    </submittedName>
</protein>
<sequence>MNDDDGDDTILAAGCVLYRRGAGGGLEVCLVYRPKYDDWSFPKGKLEPGETLEEAAVREVAEETGHHVSLGPRLPTVRYTVGGRPKRVDYWAAETTAPDTFTATREIGALAWHPASIAHHHLTHPHDHTLLTAFLTHVL</sequence>
<feature type="domain" description="Nudix hydrolase" evidence="4">
    <location>
        <begin position="8"/>
        <end position="136"/>
    </location>
</feature>
<dbReference type="GO" id="GO:0016787">
    <property type="term" value="F:hydrolase activity"/>
    <property type="evidence" value="ECO:0007669"/>
    <property type="project" value="UniProtKB-KW"/>
</dbReference>
<name>A0ABV2YNZ1_9ACTN</name>
<evidence type="ECO:0000256" key="3">
    <source>
        <dbReference type="RuleBase" id="RU003476"/>
    </source>
</evidence>
<gene>
    <name evidence="5" type="ORF">AB0E65_25010</name>
</gene>
<dbReference type="PROSITE" id="PS51462">
    <property type="entry name" value="NUDIX"/>
    <property type="match status" value="1"/>
</dbReference>
<evidence type="ECO:0000313" key="5">
    <source>
        <dbReference type="EMBL" id="MEU3557445.1"/>
    </source>
</evidence>
<dbReference type="PROSITE" id="PS00893">
    <property type="entry name" value="NUDIX_BOX"/>
    <property type="match status" value="1"/>
</dbReference>
<dbReference type="CDD" id="cd03673">
    <property type="entry name" value="NUDIX_Ap6A_hydrolase"/>
    <property type="match status" value="1"/>
</dbReference>
<dbReference type="InterPro" id="IPR015797">
    <property type="entry name" value="NUDIX_hydrolase-like_dom_sf"/>
</dbReference>
<keyword evidence="2 3" id="KW-0378">Hydrolase</keyword>
<dbReference type="PANTHER" id="PTHR21340:SF0">
    <property type="entry name" value="BIS(5'-NUCLEOSYL)-TETRAPHOSPHATASE [ASYMMETRICAL]"/>
    <property type="match status" value="1"/>
</dbReference>
<dbReference type="Pfam" id="PF00293">
    <property type="entry name" value="NUDIX"/>
    <property type="match status" value="1"/>
</dbReference>
<dbReference type="Gene3D" id="3.90.79.10">
    <property type="entry name" value="Nucleoside Triphosphate Pyrophosphohydrolase"/>
    <property type="match status" value="1"/>
</dbReference>
<dbReference type="InterPro" id="IPR000086">
    <property type="entry name" value="NUDIX_hydrolase_dom"/>
</dbReference>
<dbReference type="InterPro" id="IPR020084">
    <property type="entry name" value="NUDIX_hydrolase_CS"/>
</dbReference>
<dbReference type="EMBL" id="JBEZUR010000058">
    <property type="protein sequence ID" value="MEU3557445.1"/>
    <property type="molecule type" value="Genomic_DNA"/>
</dbReference>
<dbReference type="InterPro" id="IPR051325">
    <property type="entry name" value="Nudix_hydrolase_domain"/>
</dbReference>
<evidence type="ECO:0000259" key="4">
    <source>
        <dbReference type="PROSITE" id="PS51462"/>
    </source>
</evidence>
<evidence type="ECO:0000313" key="6">
    <source>
        <dbReference type="Proteomes" id="UP001550850"/>
    </source>
</evidence>
<dbReference type="Proteomes" id="UP001550850">
    <property type="component" value="Unassembled WGS sequence"/>
</dbReference>
<proteinExistence type="inferred from homology"/>
<evidence type="ECO:0000256" key="1">
    <source>
        <dbReference type="ARBA" id="ARBA00005582"/>
    </source>
</evidence>
<dbReference type="EC" id="3.6.-.-" evidence="5"/>
<keyword evidence="6" id="KW-1185">Reference proteome</keyword>
<dbReference type="InterPro" id="IPR020476">
    <property type="entry name" value="Nudix_hydrolase"/>
</dbReference>